<name>A0ABT7C4E3_9CYAN</name>
<dbReference type="InterPro" id="IPR016187">
    <property type="entry name" value="CTDL_fold"/>
</dbReference>
<dbReference type="InterPro" id="IPR000719">
    <property type="entry name" value="Prot_kinase_dom"/>
</dbReference>
<feature type="domain" description="Protein kinase" evidence="1">
    <location>
        <begin position="9"/>
        <end position="271"/>
    </location>
</feature>
<dbReference type="SUPFAM" id="SSF56436">
    <property type="entry name" value="C-type lectin-like"/>
    <property type="match status" value="1"/>
</dbReference>
<dbReference type="Pfam" id="PF00069">
    <property type="entry name" value="Pkinase"/>
    <property type="match status" value="1"/>
</dbReference>
<dbReference type="EMBL" id="JAQOSQ010000050">
    <property type="protein sequence ID" value="MDJ1185794.1"/>
    <property type="molecule type" value="Genomic_DNA"/>
</dbReference>
<dbReference type="InterPro" id="IPR011009">
    <property type="entry name" value="Kinase-like_dom_sf"/>
</dbReference>
<accession>A0ABT7C4E3</accession>
<keyword evidence="3" id="KW-1185">Reference proteome</keyword>
<dbReference type="InterPro" id="IPR042095">
    <property type="entry name" value="SUMF_sf"/>
</dbReference>
<reference evidence="2 3" key="1">
    <citation type="submission" date="2023-01" db="EMBL/GenBank/DDBJ databases">
        <title>Novel diversity within Roseofilum (Cyanobacteria; Desertifilaceae) from marine benthic mats with descriptions of four novel species.</title>
        <authorList>
            <person name="Wang Y."/>
            <person name="Berthold D.E."/>
            <person name="Hu J."/>
            <person name="Lefler F.W."/>
            <person name="Laughinghouse H.D. IV."/>
        </authorList>
    </citation>
    <scope>NUCLEOTIDE SEQUENCE [LARGE SCALE GENOMIC DNA]</scope>
    <source>
        <strain evidence="2 3">BLCC-M143</strain>
    </source>
</reference>
<dbReference type="PANTHER" id="PTHR23150">
    <property type="entry name" value="SULFATASE MODIFYING FACTOR 1, 2"/>
    <property type="match status" value="1"/>
</dbReference>
<dbReference type="InterPro" id="IPR051043">
    <property type="entry name" value="Sulfatase_Mod_Factor_Kinase"/>
</dbReference>
<proteinExistence type="predicted"/>
<dbReference type="Gene3D" id="3.90.1580.10">
    <property type="entry name" value="paralog of FGE (formylglycine-generating enzyme)"/>
    <property type="match status" value="1"/>
</dbReference>
<dbReference type="PROSITE" id="PS50011">
    <property type="entry name" value="PROTEIN_KINASE_DOM"/>
    <property type="match status" value="1"/>
</dbReference>
<sequence>MGQVLASRYEIERKLSHGGFGQTYLASDRLLPGNPLCAVKQLNPKVTDPESMTIAKRLFETEAQVLQELGKDPHIPQLLAFFEQDNEFYLVQEYIHGHELSRELGRQKPWSEPATIQLLRDILLPLISVHERGIIHRDIKPTNLIRRSSDGEIVLIDFGAVKQTFADMTSATSRSIAIGSHNYMPSEQAIGRPKLSSDIYAVGAIAIQALTGKLLVDLPKNPDTENVLWQDFVSVSPELAQILNKMVAYHFGDRYPSAVEALEAIDTLPFSPVSRDLSQLQPGRGMESDAPTAIILQPGSIAKSEVTVAERSVTRQWPEPILDLIPIPGGMFLMGPGEETQSQTRDNFPQRLVQVSPFLMGKYPVTQFQWRQVASMPQVQRFLDAAPSYVKGDDLPVTMVSWYECQEFCDRLSRYTGNDYRLPSETEWEYACRAGTSTAFHCGDMLTAELANYDSNGDRDLDDLDREQTTPVGSFPANPFGLYDMHGNVWEWCHDCWDESDSTEPTSGGTWSSRVLRGGSWNNTAEGCRSWTRYRDAADNRRDTYGFRVASSY</sequence>
<evidence type="ECO:0000259" key="1">
    <source>
        <dbReference type="PROSITE" id="PS50011"/>
    </source>
</evidence>
<dbReference type="Pfam" id="PF03781">
    <property type="entry name" value="FGE-sulfatase"/>
    <property type="match status" value="1"/>
</dbReference>
<dbReference type="Proteomes" id="UP001232992">
    <property type="component" value="Unassembled WGS sequence"/>
</dbReference>
<comment type="caution">
    <text evidence="2">The sequence shown here is derived from an EMBL/GenBank/DDBJ whole genome shotgun (WGS) entry which is preliminary data.</text>
</comment>
<organism evidence="2 3">
    <name type="scientific">Roseofilum casamattae BLCC-M143</name>
    <dbReference type="NCBI Taxonomy" id="3022442"/>
    <lineage>
        <taxon>Bacteria</taxon>
        <taxon>Bacillati</taxon>
        <taxon>Cyanobacteriota</taxon>
        <taxon>Cyanophyceae</taxon>
        <taxon>Desertifilales</taxon>
        <taxon>Desertifilaceae</taxon>
        <taxon>Roseofilum</taxon>
        <taxon>Roseofilum casamattae</taxon>
    </lineage>
</organism>
<dbReference type="SUPFAM" id="SSF56112">
    <property type="entry name" value="Protein kinase-like (PK-like)"/>
    <property type="match status" value="1"/>
</dbReference>
<dbReference type="RefSeq" id="WP_283760432.1">
    <property type="nucleotide sequence ID" value="NZ_JAQOSQ010000050.1"/>
</dbReference>
<gene>
    <name evidence="2" type="ORF">PMH09_21655</name>
</gene>
<dbReference type="CDD" id="cd14014">
    <property type="entry name" value="STKc_PknB_like"/>
    <property type="match status" value="1"/>
</dbReference>
<dbReference type="InterPro" id="IPR005532">
    <property type="entry name" value="SUMF_dom"/>
</dbReference>
<protein>
    <submittedName>
        <fullName evidence="2">Bifunctional serine/threonine-protein kinase/formylglycine-generating enzyme family protein</fullName>
    </submittedName>
</protein>
<dbReference type="SMART" id="SM00220">
    <property type="entry name" value="S_TKc"/>
    <property type="match status" value="1"/>
</dbReference>
<keyword evidence="2" id="KW-0418">Kinase</keyword>
<keyword evidence="2" id="KW-0808">Transferase</keyword>
<dbReference type="GO" id="GO:0016301">
    <property type="term" value="F:kinase activity"/>
    <property type="evidence" value="ECO:0007669"/>
    <property type="project" value="UniProtKB-KW"/>
</dbReference>
<evidence type="ECO:0000313" key="2">
    <source>
        <dbReference type="EMBL" id="MDJ1185794.1"/>
    </source>
</evidence>
<dbReference type="Gene3D" id="1.10.510.10">
    <property type="entry name" value="Transferase(Phosphotransferase) domain 1"/>
    <property type="match status" value="1"/>
</dbReference>
<evidence type="ECO:0000313" key="3">
    <source>
        <dbReference type="Proteomes" id="UP001232992"/>
    </source>
</evidence>
<dbReference type="PANTHER" id="PTHR23150:SF19">
    <property type="entry name" value="FORMYLGLYCINE-GENERATING ENZYME"/>
    <property type="match status" value="1"/>
</dbReference>